<feature type="chain" id="PRO_5002668037" description="TspB protein" evidence="3">
    <location>
        <begin position="42"/>
        <end position="482"/>
    </location>
</feature>
<keyword evidence="3" id="KW-0732">Signal</keyword>
<feature type="compositionally biased region" description="Gly residues" evidence="1">
    <location>
        <begin position="342"/>
        <end position="356"/>
    </location>
</feature>
<dbReference type="AlphaFoldDB" id="A4G5A5"/>
<dbReference type="KEGG" id="har:HEAR1527"/>
<keyword evidence="2" id="KW-0472">Membrane</keyword>
<evidence type="ECO:0000256" key="1">
    <source>
        <dbReference type="SAM" id="MobiDB-lite"/>
    </source>
</evidence>
<feature type="region of interest" description="Disordered" evidence="1">
    <location>
        <begin position="342"/>
        <end position="375"/>
    </location>
</feature>
<dbReference type="Proteomes" id="UP000006697">
    <property type="component" value="Chromosome"/>
</dbReference>
<evidence type="ECO:0000313" key="4">
    <source>
        <dbReference type="EMBL" id="CAL61692.1"/>
    </source>
</evidence>
<evidence type="ECO:0000313" key="5">
    <source>
        <dbReference type="Proteomes" id="UP000006697"/>
    </source>
</evidence>
<keyword evidence="2" id="KW-1133">Transmembrane helix</keyword>
<evidence type="ECO:0000256" key="2">
    <source>
        <dbReference type="SAM" id="Phobius"/>
    </source>
</evidence>
<accession>A4G5A5</accession>
<protein>
    <recommendedName>
        <fullName evidence="6">TspB protein</fullName>
    </recommendedName>
</protein>
<gene>
    <name evidence="4" type="ordered locus">HEAR1527</name>
</gene>
<dbReference type="HOGENOM" id="CLU_565935_0_0_4"/>
<evidence type="ECO:0000256" key="3">
    <source>
        <dbReference type="SAM" id="SignalP"/>
    </source>
</evidence>
<dbReference type="EMBL" id="CU207211">
    <property type="protein sequence ID" value="CAL61692.1"/>
    <property type="molecule type" value="Genomic_DNA"/>
</dbReference>
<reference evidence="4 5" key="1">
    <citation type="journal article" date="2007" name="PLoS Genet.">
        <title>A tale of two oxidation states: bacterial colonization of arsenic-rich environments.</title>
        <authorList>
            <person name="Muller D."/>
            <person name="Medigue C."/>
            <person name="Koechler S."/>
            <person name="Barbe V."/>
            <person name="Barakat M."/>
            <person name="Talla E."/>
            <person name="Bonnefoy V."/>
            <person name="Krin E."/>
            <person name="Arsene-Ploetze F."/>
            <person name="Carapito C."/>
            <person name="Chandler M."/>
            <person name="Cournoyer B."/>
            <person name="Cruveiller S."/>
            <person name="Dossat C."/>
            <person name="Duval S."/>
            <person name="Heymann M."/>
            <person name="Leize E."/>
            <person name="Lieutaud A."/>
            <person name="Lievremont D."/>
            <person name="Makita Y."/>
            <person name="Mangenot S."/>
            <person name="Nitschke W."/>
            <person name="Ortet P."/>
            <person name="Perdrial N."/>
            <person name="Schoepp B."/>
            <person name="Siguier N."/>
            <person name="Simeonova D.D."/>
            <person name="Rouy Z."/>
            <person name="Segurens B."/>
            <person name="Turlin E."/>
            <person name="Vallenet D."/>
            <person name="Van Dorsselaer A."/>
            <person name="Weiss S."/>
            <person name="Weissenbach J."/>
            <person name="Lett M.C."/>
            <person name="Danchin A."/>
            <person name="Bertin P.N."/>
        </authorList>
    </citation>
    <scope>NUCLEOTIDE SEQUENCE [LARGE SCALE GENOMIC DNA]</scope>
    <source>
        <strain evidence="5">ULPAs1</strain>
    </source>
</reference>
<name>A4G5A5_HERAR</name>
<keyword evidence="2" id="KW-0812">Transmembrane</keyword>
<evidence type="ECO:0008006" key="6">
    <source>
        <dbReference type="Google" id="ProtNLM"/>
    </source>
</evidence>
<sequence>MTTTFPASGSDKNMFAKMVRSLVVVVVLCVLSLGLFGNANAAAPVTGYRYGGSGAVYPTPEAACNQWVNAASFQMKAVPISPTINFQCQALISGTWTNVGNGAFGIAGGICPDGSAPNTSKPTAQQCVDPAPNTCRGEPSPEAWLNKSGFYPVTNPTCTWMDAEHVNASCSGTSKSGKPTTVEIGCRNGTGVQPGDVPSPEPEVEVDYPECPVGSYKYTDIDGASECSTPIPEEVSPPPCTSGNVGTVNGKLVCLPANPAPDQAAVAAAEAKLQAAIAKQFPATPQAAEAAKKAAAEAQKAKDAANSLPSSAGAQGSAQDAINSAKQAAGYAGTGYGGPGGVGNGTGSGGGTGEGDTGPKECGTPGKPKCQIDETGTPAGVGTALDASKTALQTAIDAIKSSANEAASDNAKDTSIGWLPNIPEGTCQEVDLPVPVPGGGVLRSDICKYTSYVTVGFELLWAAFFAFAIMAMVASATSKSHS</sequence>
<organism evidence="4 5">
    <name type="scientific">Herminiimonas arsenicoxydans</name>
    <dbReference type="NCBI Taxonomy" id="204773"/>
    <lineage>
        <taxon>Bacteria</taxon>
        <taxon>Pseudomonadati</taxon>
        <taxon>Pseudomonadota</taxon>
        <taxon>Betaproteobacteria</taxon>
        <taxon>Burkholderiales</taxon>
        <taxon>Oxalobacteraceae</taxon>
        <taxon>Herminiimonas</taxon>
    </lineage>
</organism>
<proteinExistence type="predicted"/>
<dbReference type="STRING" id="204773.HEAR1527"/>
<keyword evidence="5" id="KW-1185">Reference proteome</keyword>
<feature type="signal peptide" evidence="3">
    <location>
        <begin position="1"/>
        <end position="41"/>
    </location>
</feature>
<feature type="transmembrane region" description="Helical" evidence="2">
    <location>
        <begin position="452"/>
        <end position="474"/>
    </location>
</feature>